<sequence>MNCVCRDLARPAPGEPTIVINDFAALVNAAADCQICHFVLAIVQDAELNAVSRSELTLNNEGYRSIKVHCQTPSKRPLVVEIHFLPVEDLESNLARAISELNANDRGRSGALRSPYTASFGWVQSRIAECSNHENCPPIQATRLPDRILALGQTNDDIHLHTSHGESQVYATLSHCFGCAAGG</sequence>
<proteinExistence type="predicted"/>
<dbReference type="Proteomes" id="UP001174936">
    <property type="component" value="Unassembled WGS sequence"/>
</dbReference>
<evidence type="ECO:0000313" key="2">
    <source>
        <dbReference type="Proteomes" id="UP001174936"/>
    </source>
</evidence>
<gene>
    <name evidence="1" type="ORF">B0T16DRAFT_463304</name>
</gene>
<name>A0AA39XT58_9PEZI</name>
<dbReference type="AlphaFoldDB" id="A0AA39XT58"/>
<dbReference type="EMBL" id="JAULSV010000007">
    <property type="protein sequence ID" value="KAK0639654.1"/>
    <property type="molecule type" value="Genomic_DNA"/>
</dbReference>
<protein>
    <submittedName>
        <fullName evidence="1">Uncharacterized protein</fullName>
    </submittedName>
</protein>
<keyword evidence="2" id="KW-1185">Reference proteome</keyword>
<accession>A0AA39XT58</accession>
<comment type="caution">
    <text evidence="1">The sequence shown here is derived from an EMBL/GenBank/DDBJ whole genome shotgun (WGS) entry which is preliminary data.</text>
</comment>
<evidence type="ECO:0000313" key="1">
    <source>
        <dbReference type="EMBL" id="KAK0639654.1"/>
    </source>
</evidence>
<organism evidence="1 2">
    <name type="scientific">Cercophora newfieldiana</name>
    <dbReference type="NCBI Taxonomy" id="92897"/>
    <lineage>
        <taxon>Eukaryota</taxon>
        <taxon>Fungi</taxon>
        <taxon>Dikarya</taxon>
        <taxon>Ascomycota</taxon>
        <taxon>Pezizomycotina</taxon>
        <taxon>Sordariomycetes</taxon>
        <taxon>Sordariomycetidae</taxon>
        <taxon>Sordariales</taxon>
        <taxon>Lasiosphaeriaceae</taxon>
        <taxon>Cercophora</taxon>
    </lineage>
</organism>
<reference evidence="1" key="1">
    <citation type="submission" date="2023-06" db="EMBL/GenBank/DDBJ databases">
        <title>Genome-scale phylogeny and comparative genomics of the fungal order Sordariales.</title>
        <authorList>
            <consortium name="Lawrence Berkeley National Laboratory"/>
            <person name="Hensen N."/>
            <person name="Bonometti L."/>
            <person name="Westerberg I."/>
            <person name="Brannstrom I.O."/>
            <person name="Guillou S."/>
            <person name="Cros-Aarteil S."/>
            <person name="Calhoun S."/>
            <person name="Haridas S."/>
            <person name="Kuo A."/>
            <person name="Mondo S."/>
            <person name="Pangilinan J."/>
            <person name="Riley R."/>
            <person name="Labutti K."/>
            <person name="Andreopoulos B."/>
            <person name="Lipzen A."/>
            <person name="Chen C."/>
            <person name="Yanf M."/>
            <person name="Daum C."/>
            <person name="Ng V."/>
            <person name="Clum A."/>
            <person name="Steindorff A."/>
            <person name="Ohm R."/>
            <person name="Martin F."/>
            <person name="Silar P."/>
            <person name="Natvig D."/>
            <person name="Lalanne C."/>
            <person name="Gautier V."/>
            <person name="Ament-Velasquez S.L."/>
            <person name="Kruys A."/>
            <person name="Hutchinson M.I."/>
            <person name="Powell A.J."/>
            <person name="Barry K."/>
            <person name="Miller A.N."/>
            <person name="Grigoriev I.V."/>
            <person name="Debuchy R."/>
            <person name="Gladieux P."/>
            <person name="Thoren M.H."/>
            <person name="Johannesson H."/>
        </authorList>
    </citation>
    <scope>NUCLEOTIDE SEQUENCE</scope>
    <source>
        <strain evidence="1">SMH2532-1</strain>
    </source>
</reference>